<evidence type="ECO:0000256" key="1">
    <source>
        <dbReference type="SAM" id="MobiDB-lite"/>
    </source>
</evidence>
<proteinExistence type="predicted"/>
<evidence type="ECO:0000313" key="3">
    <source>
        <dbReference type="Proteomes" id="UP000276829"/>
    </source>
</evidence>
<dbReference type="Proteomes" id="UP000276829">
    <property type="component" value="Unassembled WGS sequence"/>
</dbReference>
<evidence type="ECO:0000313" key="2">
    <source>
        <dbReference type="EMBL" id="RMM75428.1"/>
    </source>
</evidence>
<dbReference type="AlphaFoldDB" id="A0A0P9U7F5"/>
<organism evidence="2 3">
    <name type="scientific">Pseudomonas savastanoi pv. glycinea</name>
    <name type="common">Pseudomonas syringae pv. glycinea</name>
    <dbReference type="NCBI Taxonomy" id="318"/>
    <lineage>
        <taxon>Bacteria</taxon>
        <taxon>Pseudomonadati</taxon>
        <taxon>Pseudomonadota</taxon>
        <taxon>Gammaproteobacteria</taxon>
        <taxon>Pseudomonadales</taxon>
        <taxon>Pseudomonadaceae</taxon>
        <taxon>Pseudomonas</taxon>
    </lineage>
</organism>
<comment type="caution">
    <text evidence="2">The sequence shown here is derived from an EMBL/GenBank/DDBJ whole genome shotgun (WGS) entry which is preliminary data.</text>
</comment>
<name>A0A0P9U7F5_PSESG</name>
<feature type="region of interest" description="Disordered" evidence="1">
    <location>
        <begin position="131"/>
        <end position="150"/>
    </location>
</feature>
<dbReference type="EMBL" id="RBON01000007">
    <property type="protein sequence ID" value="RMM75428.1"/>
    <property type="molecule type" value="Genomic_DNA"/>
</dbReference>
<gene>
    <name evidence="2" type="ORF">ALQ73_102747</name>
</gene>
<sequence>MWLLASHIQVNACFAFIIEFARLLCLRISHQLRLACLVFIKRQAAPVKVFKRQLMAFFGAEGTLLDSMVGGAAGEQCNGECEDKRKGKYTVHLGPPGQASFRNDARLRPPPTQQKSSAVIVAIDYCEHPRSIPRATPEPQRKACDRPASSGRYGARYAVLPARCSKHPVPASARCTATAPR</sequence>
<accession>A0A0P9U7F5</accession>
<protein>
    <submittedName>
        <fullName evidence="2">Uncharacterized protein</fullName>
    </submittedName>
</protein>
<reference evidence="2 3" key="1">
    <citation type="submission" date="2018-08" db="EMBL/GenBank/DDBJ databases">
        <title>Recombination of ecologically and evolutionarily significant loci maintains genetic cohesion in the Pseudomonas syringae species complex.</title>
        <authorList>
            <person name="Dillon M."/>
            <person name="Thakur S."/>
            <person name="Almeida R.N.D."/>
            <person name="Weir B.S."/>
            <person name="Guttman D.S."/>
        </authorList>
    </citation>
    <scope>NUCLEOTIDE SEQUENCE [LARGE SCALE GENOMIC DNA]</scope>
    <source>
        <strain evidence="2 3">ICMP 4324</strain>
    </source>
</reference>